<keyword evidence="4 7" id="KW-0808">Transferase</keyword>
<dbReference type="PROSITE" id="PS01295">
    <property type="entry name" value="ISPD"/>
    <property type="match status" value="1"/>
</dbReference>
<dbReference type="Gene3D" id="3.90.550.10">
    <property type="entry name" value="Spore Coat Polysaccharide Biosynthesis Protein SpsA, Chain A"/>
    <property type="match status" value="1"/>
</dbReference>
<gene>
    <name evidence="7 8" type="primary">ispD</name>
    <name evidence="8" type="ORF">M9405_00740</name>
</gene>
<keyword evidence="6 7" id="KW-0414">Isoprene biosynthesis</keyword>
<evidence type="ECO:0000256" key="4">
    <source>
        <dbReference type="ARBA" id="ARBA00022679"/>
    </source>
</evidence>
<dbReference type="RefSeq" id="WP_250223379.1">
    <property type="nucleotide sequence ID" value="NZ_CP097762.1"/>
</dbReference>
<feature type="site" description="Positions MEP for the nucleophilic attack" evidence="7">
    <location>
        <position position="221"/>
    </location>
</feature>
<dbReference type="Proteomes" id="UP001056834">
    <property type="component" value="Chromosome"/>
</dbReference>
<organism evidence="8 9">
    <name type="scientific">Candidatus Blochmannia ocreatus</name>
    <name type="common">nom. nud.</name>
    <dbReference type="NCBI Taxonomy" id="251538"/>
    <lineage>
        <taxon>Bacteria</taxon>
        <taxon>Pseudomonadati</taxon>
        <taxon>Pseudomonadota</taxon>
        <taxon>Gammaproteobacteria</taxon>
        <taxon>Enterobacterales</taxon>
        <taxon>Enterobacteriaceae</taxon>
        <taxon>ant endosymbionts</taxon>
        <taxon>Candidatus Blochmanniella</taxon>
    </lineage>
</organism>
<sequence>MKSCIKKHVKKKFPNITAILPAAGVGKRMQSAVPKQYYLIGNKTLLEYSIDTLLSQSCICHCIVVIHSHDCWFRKLSIAYDPRISIVIGGPTRADSVMAGLQHVKKTVWVIVHDAARPCLHKEDLLRLFEITKFSHIGGILAVPVFNTIKRAYRNSEYIKYTVNRDNLWNALTPQLFNFNILKYCLEKALKNKVIVTDEASAIEYCGYTSILIRGRADNIKVTYQDDLKLASFYLSKLNNTGIYRIS</sequence>
<dbReference type="InterPro" id="IPR029044">
    <property type="entry name" value="Nucleotide-diphossugar_trans"/>
</dbReference>
<name>A0ABY4SY96_9ENTR</name>
<dbReference type="NCBIfam" id="TIGR00453">
    <property type="entry name" value="ispD"/>
    <property type="match status" value="1"/>
</dbReference>
<comment type="function">
    <text evidence="7">Catalyzes the formation of 4-diphosphocytidyl-2-C-methyl-D-erythritol from CTP and 2-C-methyl-D-erythritol 4-phosphate (MEP).</text>
</comment>
<dbReference type="HAMAP" id="MF_00108">
    <property type="entry name" value="IspD"/>
    <property type="match status" value="1"/>
</dbReference>
<evidence type="ECO:0000256" key="3">
    <source>
        <dbReference type="ARBA" id="ARBA00009789"/>
    </source>
</evidence>
<dbReference type="GO" id="GO:0050518">
    <property type="term" value="F:2-C-methyl-D-erythritol 4-phosphate cytidylyltransferase activity"/>
    <property type="evidence" value="ECO:0007669"/>
    <property type="project" value="UniProtKB-EC"/>
</dbReference>
<keyword evidence="9" id="KW-1185">Reference proteome</keyword>
<dbReference type="InterPro" id="IPR034683">
    <property type="entry name" value="IspD/TarI"/>
</dbReference>
<dbReference type="EMBL" id="CP097762">
    <property type="protein sequence ID" value="URJ25248.1"/>
    <property type="molecule type" value="Genomic_DNA"/>
</dbReference>
<dbReference type="InterPro" id="IPR050088">
    <property type="entry name" value="IspD/TarI_cytidylyltransf_bact"/>
</dbReference>
<dbReference type="CDD" id="cd02516">
    <property type="entry name" value="CDP-ME_synthetase"/>
    <property type="match status" value="1"/>
</dbReference>
<accession>A0ABY4SY96</accession>
<dbReference type="EC" id="2.7.7.60" evidence="7"/>
<comment type="subunit">
    <text evidence="7">Homodimer.</text>
</comment>
<evidence type="ECO:0000313" key="8">
    <source>
        <dbReference type="EMBL" id="URJ25248.1"/>
    </source>
</evidence>
<dbReference type="SUPFAM" id="SSF53448">
    <property type="entry name" value="Nucleotide-diphospho-sugar transferases"/>
    <property type="match status" value="1"/>
</dbReference>
<protein>
    <recommendedName>
        <fullName evidence="7">2-C-methyl-D-erythritol 4-phosphate cytidylyltransferase</fullName>
        <ecNumber evidence="7">2.7.7.60</ecNumber>
    </recommendedName>
    <alternativeName>
        <fullName evidence="7">4-diphosphocytidyl-2C-methyl-D-erythritol synthase</fullName>
    </alternativeName>
    <alternativeName>
        <fullName evidence="7">MEP cytidylyltransferase</fullName>
        <shortName evidence="7">MCT</shortName>
    </alternativeName>
</protein>
<proteinExistence type="inferred from homology"/>
<dbReference type="PANTHER" id="PTHR32125:SF4">
    <property type="entry name" value="2-C-METHYL-D-ERYTHRITOL 4-PHOSPHATE CYTIDYLYLTRANSFERASE, CHLOROPLASTIC"/>
    <property type="match status" value="1"/>
</dbReference>
<reference evidence="8" key="1">
    <citation type="submission" date="2022-05" db="EMBL/GenBank/DDBJ databases">
        <title>Impact of host demography and evolutionary history on endosymbiont molecular evolution: a test in carpenter ants (Genus Camponotus) and their Blochmannia endosymbionts.</title>
        <authorList>
            <person name="Manthey J.D."/>
            <person name="Giron J.C."/>
            <person name="Hruska J.P."/>
        </authorList>
    </citation>
    <scope>NUCLEOTIDE SEQUENCE</scope>
    <source>
        <strain evidence="8">C-006</strain>
    </source>
</reference>
<feature type="site" description="Transition state stabilizer" evidence="7">
    <location>
        <position position="35"/>
    </location>
</feature>
<comment type="catalytic activity">
    <reaction evidence="1 7">
        <text>2-C-methyl-D-erythritol 4-phosphate + CTP + H(+) = 4-CDP-2-C-methyl-D-erythritol + diphosphate</text>
        <dbReference type="Rhea" id="RHEA:13429"/>
        <dbReference type="ChEBI" id="CHEBI:15378"/>
        <dbReference type="ChEBI" id="CHEBI:33019"/>
        <dbReference type="ChEBI" id="CHEBI:37563"/>
        <dbReference type="ChEBI" id="CHEBI:57823"/>
        <dbReference type="ChEBI" id="CHEBI:58262"/>
        <dbReference type="EC" id="2.7.7.60"/>
    </reaction>
</comment>
<feature type="site" description="Transition state stabilizer" evidence="7">
    <location>
        <position position="28"/>
    </location>
</feature>
<evidence type="ECO:0000313" key="9">
    <source>
        <dbReference type="Proteomes" id="UP001056834"/>
    </source>
</evidence>
<evidence type="ECO:0000256" key="5">
    <source>
        <dbReference type="ARBA" id="ARBA00022695"/>
    </source>
</evidence>
<comment type="pathway">
    <text evidence="2 7">Isoprenoid biosynthesis; isopentenyl diphosphate biosynthesis via DXP pathway; isopentenyl diphosphate from 1-deoxy-D-xylulose 5-phosphate: step 2/6.</text>
</comment>
<feature type="site" description="Positions MEP for the nucleophilic attack" evidence="7">
    <location>
        <position position="165"/>
    </location>
</feature>
<keyword evidence="5 7" id="KW-0548">Nucleotidyltransferase</keyword>
<dbReference type="Pfam" id="PF01128">
    <property type="entry name" value="IspD"/>
    <property type="match status" value="1"/>
</dbReference>
<dbReference type="PANTHER" id="PTHR32125">
    <property type="entry name" value="2-C-METHYL-D-ERYTHRITOL 4-PHOSPHATE CYTIDYLYLTRANSFERASE, CHLOROPLASTIC"/>
    <property type="match status" value="1"/>
</dbReference>
<evidence type="ECO:0000256" key="7">
    <source>
        <dbReference type="HAMAP-Rule" id="MF_00108"/>
    </source>
</evidence>
<evidence type="ECO:0000256" key="1">
    <source>
        <dbReference type="ARBA" id="ARBA00001282"/>
    </source>
</evidence>
<dbReference type="InterPro" id="IPR018294">
    <property type="entry name" value="ISPD_synthase_CS"/>
</dbReference>
<evidence type="ECO:0000256" key="2">
    <source>
        <dbReference type="ARBA" id="ARBA00004787"/>
    </source>
</evidence>
<evidence type="ECO:0000256" key="6">
    <source>
        <dbReference type="ARBA" id="ARBA00023229"/>
    </source>
</evidence>
<dbReference type="InterPro" id="IPR001228">
    <property type="entry name" value="IspD"/>
</dbReference>
<comment type="similarity">
    <text evidence="3 7">Belongs to the IspD/TarI cytidylyltransferase family. IspD subfamily.</text>
</comment>